<dbReference type="PANTHER" id="PTHR30399">
    <property type="entry name" value="UNCHARACTERIZED PROTEIN YGJP"/>
    <property type="match status" value="1"/>
</dbReference>
<reference evidence="2 3" key="1">
    <citation type="submission" date="2018-06" db="EMBL/GenBank/DDBJ databases">
        <title>Genome sequencing of Oceanotoga sp. sy52.</title>
        <authorList>
            <person name="Mori K."/>
        </authorList>
    </citation>
    <scope>NUCLEOTIDE SEQUENCE [LARGE SCALE GENOMIC DNA]</scope>
    <source>
        <strain evidence="3">sy52</strain>
    </source>
</reference>
<dbReference type="RefSeq" id="WP_190613962.1">
    <property type="nucleotide sequence ID" value="NZ_AP018712.1"/>
</dbReference>
<dbReference type="Gene3D" id="3.30.2010.10">
    <property type="entry name" value="Metalloproteases ('zincins'), catalytic domain"/>
    <property type="match status" value="1"/>
</dbReference>
<dbReference type="Pfam" id="PF01863">
    <property type="entry name" value="YgjP-like"/>
    <property type="match status" value="1"/>
</dbReference>
<dbReference type="PANTHER" id="PTHR30399:SF1">
    <property type="entry name" value="UTP PYROPHOSPHATASE"/>
    <property type="match status" value="1"/>
</dbReference>
<evidence type="ECO:0000259" key="1">
    <source>
        <dbReference type="Pfam" id="PF01863"/>
    </source>
</evidence>
<dbReference type="Proteomes" id="UP000516361">
    <property type="component" value="Chromosome"/>
</dbReference>
<feature type="domain" description="YgjP-like metallopeptidase" evidence="1">
    <location>
        <begin position="21"/>
        <end position="224"/>
    </location>
</feature>
<organism evidence="2 3">
    <name type="scientific">Tepiditoga spiralis</name>
    <dbReference type="NCBI Taxonomy" id="2108365"/>
    <lineage>
        <taxon>Bacteria</taxon>
        <taxon>Thermotogati</taxon>
        <taxon>Thermotogota</taxon>
        <taxon>Thermotogae</taxon>
        <taxon>Petrotogales</taxon>
        <taxon>Petrotogaceae</taxon>
        <taxon>Tepiditoga</taxon>
    </lineage>
</organism>
<dbReference type="InterPro" id="IPR002725">
    <property type="entry name" value="YgjP-like_metallopeptidase"/>
</dbReference>
<protein>
    <recommendedName>
        <fullName evidence="1">YgjP-like metallopeptidase domain-containing protein</fullName>
    </recommendedName>
</protein>
<dbReference type="EMBL" id="AP018712">
    <property type="protein sequence ID" value="BBE31432.1"/>
    <property type="molecule type" value="Genomic_DNA"/>
</dbReference>
<evidence type="ECO:0000313" key="2">
    <source>
        <dbReference type="EMBL" id="BBE31432.1"/>
    </source>
</evidence>
<dbReference type="InterPro" id="IPR053136">
    <property type="entry name" value="UTP_pyrophosphatase-like"/>
</dbReference>
<dbReference type="AlphaFoldDB" id="A0A7G1GAY3"/>
<name>A0A7G1GAY3_9BACT</name>
<dbReference type="CDD" id="cd07344">
    <property type="entry name" value="M48_yhfN_like"/>
    <property type="match status" value="1"/>
</dbReference>
<dbReference type="InParanoid" id="A0A7G1GAY3"/>
<dbReference type="KEGG" id="ocy:OSSY52_15730"/>
<evidence type="ECO:0000313" key="3">
    <source>
        <dbReference type="Proteomes" id="UP000516361"/>
    </source>
</evidence>
<keyword evidence="3" id="KW-1185">Reference proteome</keyword>
<sequence length="230" mass="28284">MYEFYYKDQIIKYKLIKKNKKNLSIIIKENEVIVYSPIYLNIDLVQKILYKKADWIIKKLELNNYKREKNYENGEFFLYLGQEYTLNIIYGDKTNIKLFNNYLNLYINKKIKNINKKNIIELWYKNNSLNLFNKKVAYYNNFFKQNINEIRINDLKSAWGICYPKKRKITFNWKLIMAPIEIIDYVIVHEMCHLIHPNHSNNFWNEVSNYIKDYKIKRKWLKENGNRLFL</sequence>
<accession>A0A7G1GAY3</accession>
<gene>
    <name evidence="2" type="ORF">OSSY52_15730</name>
</gene>
<proteinExistence type="predicted"/>